<dbReference type="EMBL" id="ODYU01001380">
    <property type="protein sequence ID" value="SOQ37471.1"/>
    <property type="molecule type" value="Genomic_DNA"/>
</dbReference>
<name>A0A2H1V9J2_SPOFR</name>
<evidence type="ECO:0000313" key="2">
    <source>
        <dbReference type="EMBL" id="SOQ37471.1"/>
    </source>
</evidence>
<reference evidence="2" key="1">
    <citation type="submission" date="2016-07" db="EMBL/GenBank/DDBJ databases">
        <authorList>
            <person name="Bretaudeau A."/>
        </authorList>
    </citation>
    <scope>NUCLEOTIDE SEQUENCE</scope>
    <source>
        <strain evidence="2">Rice</strain>
        <tissue evidence="2">Whole body</tissue>
    </source>
</reference>
<protein>
    <submittedName>
        <fullName evidence="2">SFRICE_000778</fullName>
    </submittedName>
</protein>
<evidence type="ECO:0000256" key="1">
    <source>
        <dbReference type="SAM" id="MobiDB-lite"/>
    </source>
</evidence>
<sequence length="172" mass="19464">MSVHCIALRAVMRTSAYSFGNKRCEVAYQIFLSVGEPCFGMIGPVRPQGGNHPMSSLALGEARGNIRLLLTKNHPRSRTCFSSRSPENPNEHQMSRKPTRHDHLAWSENPSFLMELYLLFPKQSILLYMYLYTYIALLIEYRPLTSPALGEARSSIRLLLNKNHPVPSSTLS</sequence>
<feature type="compositionally biased region" description="Polar residues" evidence="1">
    <location>
        <begin position="79"/>
        <end position="88"/>
    </location>
</feature>
<organism evidence="2">
    <name type="scientific">Spodoptera frugiperda</name>
    <name type="common">Fall armyworm</name>
    <dbReference type="NCBI Taxonomy" id="7108"/>
    <lineage>
        <taxon>Eukaryota</taxon>
        <taxon>Metazoa</taxon>
        <taxon>Ecdysozoa</taxon>
        <taxon>Arthropoda</taxon>
        <taxon>Hexapoda</taxon>
        <taxon>Insecta</taxon>
        <taxon>Pterygota</taxon>
        <taxon>Neoptera</taxon>
        <taxon>Endopterygota</taxon>
        <taxon>Lepidoptera</taxon>
        <taxon>Glossata</taxon>
        <taxon>Ditrysia</taxon>
        <taxon>Noctuoidea</taxon>
        <taxon>Noctuidae</taxon>
        <taxon>Amphipyrinae</taxon>
        <taxon>Spodoptera</taxon>
    </lineage>
</organism>
<proteinExistence type="predicted"/>
<dbReference type="AlphaFoldDB" id="A0A2H1V9J2"/>
<feature type="region of interest" description="Disordered" evidence="1">
    <location>
        <begin position="77"/>
        <end position="99"/>
    </location>
</feature>
<accession>A0A2H1V9J2</accession>
<gene>
    <name evidence="2" type="ORF">SFRICE_000778</name>
</gene>